<feature type="domain" description="Serine aminopeptidase S33" evidence="1">
    <location>
        <begin position="42"/>
        <end position="139"/>
    </location>
</feature>
<organism evidence="2 3">
    <name type="scientific">Symbiodinium pilosum</name>
    <name type="common">Dinoflagellate</name>
    <dbReference type="NCBI Taxonomy" id="2952"/>
    <lineage>
        <taxon>Eukaryota</taxon>
        <taxon>Sar</taxon>
        <taxon>Alveolata</taxon>
        <taxon>Dinophyceae</taxon>
        <taxon>Suessiales</taxon>
        <taxon>Symbiodiniaceae</taxon>
        <taxon>Symbiodinium</taxon>
    </lineage>
</organism>
<dbReference type="InterPro" id="IPR036102">
    <property type="entry name" value="OsmC/Ohrsf"/>
</dbReference>
<evidence type="ECO:0000259" key="1">
    <source>
        <dbReference type="Pfam" id="PF12146"/>
    </source>
</evidence>
<dbReference type="InterPro" id="IPR003718">
    <property type="entry name" value="OsmC/Ohr_fam"/>
</dbReference>
<evidence type="ECO:0000313" key="2">
    <source>
        <dbReference type="EMBL" id="CAE7459404.1"/>
    </source>
</evidence>
<proteinExistence type="predicted"/>
<name>A0A812S2B3_SYMPI</name>
<dbReference type="EMBL" id="CAJNIZ010022223">
    <property type="protein sequence ID" value="CAE7459404.1"/>
    <property type="molecule type" value="Genomic_DNA"/>
</dbReference>
<comment type="caution">
    <text evidence="2">The sequence shown here is derived from an EMBL/GenBank/DDBJ whole genome shotgun (WGS) entry which is preliminary data.</text>
</comment>
<dbReference type="Gene3D" id="3.40.50.1820">
    <property type="entry name" value="alpha/beta hydrolase"/>
    <property type="match status" value="1"/>
</dbReference>
<dbReference type="InterPro" id="IPR029058">
    <property type="entry name" value="AB_hydrolase_fold"/>
</dbReference>
<dbReference type="InterPro" id="IPR015946">
    <property type="entry name" value="KH_dom-like_a/b"/>
</dbReference>
<sequence>MVSLNRTLKLTAQVNVQQLRIEFPNTQGEQLSAALTLPAQPEPRGYVLFAHCFTCGKNIIAASRISKALTAHGFAVLRFDFTGLGNSEGDFANTNFSSNVEDLLAAADYLRTSYSAPVMMIGHSLGGAAVLAAAEFIPECRAVCTIGAPSTPAHLLQTLEKDTSATTPSYSLTVGQRSFPIQQQFVTDLTDAKVTEKLSRLKRALLVLHAPLDEVVSIDEASKIFQHAKHPKSFVSLDGADHLVSRAEDAEYVADVIAAWAKRYIPLASDKRRQTVETGHVLVGEANRKFLRQISTDDHAWVADEPKKVGGENLGPDPYEHLLAALGACTSMTIRMYANHKKIPLDDIDITLSHSREHSKDCDECDEPSARLDVLSRSITLRGNLSDAQRTRLLEIADRCPVHKTLEGELRIRTQLSESS</sequence>
<protein>
    <submittedName>
        <fullName evidence="2">Abhd10 protein</fullName>
    </submittedName>
</protein>
<dbReference type="OrthoDB" id="10249433at2759"/>
<dbReference type="SUPFAM" id="SSF82784">
    <property type="entry name" value="OsmC-like"/>
    <property type="match status" value="1"/>
</dbReference>
<dbReference type="Proteomes" id="UP000649617">
    <property type="component" value="Unassembled WGS sequence"/>
</dbReference>
<reference evidence="2" key="1">
    <citation type="submission" date="2021-02" db="EMBL/GenBank/DDBJ databases">
        <authorList>
            <person name="Dougan E. K."/>
            <person name="Rhodes N."/>
            <person name="Thang M."/>
            <person name="Chan C."/>
        </authorList>
    </citation>
    <scope>NUCLEOTIDE SEQUENCE</scope>
</reference>
<gene>
    <name evidence="2" type="primary">Abhd10</name>
    <name evidence="2" type="ORF">SPIL2461_LOCUS11406</name>
</gene>
<dbReference type="PANTHER" id="PTHR39624">
    <property type="entry name" value="PROTEIN INVOLVED IN RIMO-MEDIATED BETA-METHYLTHIOLATION OF RIBOSOMAL PROTEIN S12 YCAO"/>
    <property type="match status" value="1"/>
</dbReference>
<dbReference type="Pfam" id="PF02566">
    <property type="entry name" value="OsmC"/>
    <property type="match status" value="1"/>
</dbReference>
<evidence type="ECO:0000313" key="3">
    <source>
        <dbReference type="Proteomes" id="UP000649617"/>
    </source>
</evidence>
<dbReference type="PANTHER" id="PTHR39624:SF2">
    <property type="entry name" value="OSMC-LIKE PROTEIN"/>
    <property type="match status" value="1"/>
</dbReference>
<dbReference type="SUPFAM" id="SSF53474">
    <property type="entry name" value="alpha/beta-Hydrolases"/>
    <property type="match status" value="1"/>
</dbReference>
<keyword evidence="3" id="KW-1185">Reference proteome</keyword>
<accession>A0A812S2B3</accession>
<dbReference type="Gene3D" id="3.30.300.20">
    <property type="match status" value="1"/>
</dbReference>
<dbReference type="InterPro" id="IPR022742">
    <property type="entry name" value="Hydrolase_4"/>
</dbReference>
<dbReference type="Pfam" id="PF12146">
    <property type="entry name" value="Hydrolase_4"/>
    <property type="match status" value="1"/>
</dbReference>
<dbReference type="AlphaFoldDB" id="A0A812S2B3"/>